<dbReference type="EMBL" id="JBDJPC010000009">
    <property type="protein sequence ID" value="KAL1491985.1"/>
    <property type="molecule type" value="Genomic_DNA"/>
</dbReference>
<sequence length="244" mass="27876">MKMFYFIFFVALLSAVSADFNLKSINDELRGTNYSVHVIDSNVPDQHYTIDAVGVIQLILNSWDGSNPEPLLDNIRFLYQEYHSAATWKVASNCSYLVLPYNAWYIKVREILTGTEIILFATPLDPITTTSTTTPTTTRYPTTTTSTTTTPSTTTGVPLPFSVNLVNYINVDTQFVLEATGLLQFYLDKERDFNKALPEFLESLQEYENREIWKVAGSCSYIQNYTDYVWLYESYTKTDLIVFA</sequence>
<proteinExistence type="predicted"/>
<evidence type="ECO:0000313" key="4">
    <source>
        <dbReference type="Proteomes" id="UP001566132"/>
    </source>
</evidence>
<feature type="region of interest" description="Disordered" evidence="1">
    <location>
        <begin position="130"/>
        <end position="153"/>
    </location>
</feature>
<gene>
    <name evidence="3" type="ORF">ABEB36_012495</name>
</gene>
<evidence type="ECO:0000256" key="2">
    <source>
        <dbReference type="SAM" id="SignalP"/>
    </source>
</evidence>
<feature type="signal peptide" evidence="2">
    <location>
        <begin position="1"/>
        <end position="18"/>
    </location>
</feature>
<keyword evidence="4" id="KW-1185">Reference proteome</keyword>
<evidence type="ECO:0000313" key="3">
    <source>
        <dbReference type="EMBL" id="KAL1491985.1"/>
    </source>
</evidence>
<organism evidence="3 4">
    <name type="scientific">Hypothenemus hampei</name>
    <name type="common">Coffee berry borer</name>
    <dbReference type="NCBI Taxonomy" id="57062"/>
    <lineage>
        <taxon>Eukaryota</taxon>
        <taxon>Metazoa</taxon>
        <taxon>Ecdysozoa</taxon>
        <taxon>Arthropoda</taxon>
        <taxon>Hexapoda</taxon>
        <taxon>Insecta</taxon>
        <taxon>Pterygota</taxon>
        <taxon>Neoptera</taxon>
        <taxon>Endopterygota</taxon>
        <taxon>Coleoptera</taxon>
        <taxon>Polyphaga</taxon>
        <taxon>Cucujiformia</taxon>
        <taxon>Curculionidae</taxon>
        <taxon>Scolytinae</taxon>
        <taxon>Hypothenemus</taxon>
    </lineage>
</organism>
<dbReference type="AlphaFoldDB" id="A0ABD1EBK1"/>
<accession>A0ABD1EBK1</accession>
<name>A0ABD1EBK1_HYPHA</name>
<protein>
    <submittedName>
        <fullName evidence="3">Uncharacterized protein</fullName>
    </submittedName>
</protein>
<feature type="chain" id="PRO_5044799607" evidence="2">
    <location>
        <begin position="19"/>
        <end position="244"/>
    </location>
</feature>
<comment type="caution">
    <text evidence="3">The sequence shown here is derived from an EMBL/GenBank/DDBJ whole genome shotgun (WGS) entry which is preliminary data.</text>
</comment>
<keyword evidence="2" id="KW-0732">Signal</keyword>
<reference evidence="3 4" key="1">
    <citation type="submission" date="2024-05" db="EMBL/GenBank/DDBJ databases">
        <title>Genetic variation in Jamaican populations of the coffee berry borer (Hypothenemus hampei).</title>
        <authorList>
            <person name="Errbii M."/>
            <person name="Myrie A."/>
        </authorList>
    </citation>
    <scope>NUCLEOTIDE SEQUENCE [LARGE SCALE GENOMIC DNA]</scope>
    <source>
        <strain evidence="3">JA-Hopewell-2020-01-JO</strain>
        <tissue evidence="3">Whole body</tissue>
    </source>
</reference>
<dbReference type="Proteomes" id="UP001566132">
    <property type="component" value="Unassembled WGS sequence"/>
</dbReference>
<evidence type="ECO:0000256" key="1">
    <source>
        <dbReference type="SAM" id="MobiDB-lite"/>
    </source>
</evidence>